<evidence type="ECO:0008006" key="4">
    <source>
        <dbReference type="Google" id="ProtNLM"/>
    </source>
</evidence>
<proteinExistence type="predicted"/>
<name>A0A8R1I474_CAEJA</name>
<feature type="signal peptide" evidence="1">
    <location>
        <begin position="1"/>
        <end position="21"/>
    </location>
</feature>
<reference evidence="3" key="1">
    <citation type="submission" date="2010-08" db="EMBL/GenBank/DDBJ databases">
        <authorList>
            <consortium name="Caenorhabditis japonica Sequencing Consortium"/>
            <person name="Wilson R.K."/>
        </authorList>
    </citation>
    <scope>NUCLEOTIDE SEQUENCE [LARGE SCALE GENOMIC DNA]</scope>
    <source>
        <strain evidence="3">DF5081</strain>
    </source>
</reference>
<reference evidence="2" key="2">
    <citation type="submission" date="2022-06" db="UniProtKB">
        <authorList>
            <consortium name="EnsemblMetazoa"/>
        </authorList>
    </citation>
    <scope>IDENTIFICATION</scope>
    <source>
        <strain evidence="2">DF5081</strain>
    </source>
</reference>
<evidence type="ECO:0000313" key="3">
    <source>
        <dbReference type="Proteomes" id="UP000005237"/>
    </source>
</evidence>
<feature type="chain" id="PRO_5035911418" description="CUB-like domain-containing protein" evidence="1">
    <location>
        <begin position="22"/>
        <end position="487"/>
    </location>
</feature>
<sequence length="487" mass="54175">MQTFFSVFCIFLLNFSKFLHAAECSSQSVTFTQNYTNFIIMSNSSDLDPKTCKYMFTVPKYFVPTIQAVHLNLTGSNKITVRQYSEFGGMKVYELTEGANFKLGPVNFTVEISLPTKTPNDLFSIIVGVKDATPARTGYSFTVKPDLGELIDSDQLVGNSTLDQIFDAGHPQSTYSIQVAMFTEDTVLLRLLPNIHIYDAGVFKGSLLDVLNAENASETCVGTKFTIINTDIGSVGIFSILVMPKYDFKGQFFVKPVALGNATLVYTATNGVTIFHEITNPYGGRKTPSIYQSFVFRGDATFQVFAGCVTGPQETRRIATITPSNSDNYEQLELFGRCKTYVLSQGVFQWSKNDTYLSDYTHQIGRKGVIMSYTYPYEDDEGSFGNYLIQSPDKQENMIVTYEVAYISADTHFDIKQSISAGKEQLNSLTSSDKNFTSVVTYQQLSSYTVPKGSVGLLVRYTVTKLALSSLNSTLFIYLIISVIFSF</sequence>
<keyword evidence="3" id="KW-1185">Reference proteome</keyword>
<dbReference type="EnsemblMetazoa" id="CJA17774.1">
    <property type="protein sequence ID" value="CJA17774.1"/>
    <property type="gene ID" value="WBGene00136978"/>
</dbReference>
<accession>A0A8R1I474</accession>
<dbReference type="AlphaFoldDB" id="A0A8R1I474"/>
<protein>
    <recommendedName>
        <fullName evidence="4">CUB-like domain-containing protein</fullName>
    </recommendedName>
</protein>
<evidence type="ECO:0000256" key="1">
    <source>
        <dbReference type="SAM" id="SignalP"/>
    </source>
</evidence>
<dbReference type="Proteomes" id="UP000005237">
    <property type="component" value="Unassembled WGS sequence"/>
</dbReference>
<keyword evidence="1" id="KW-0732">Signal</keyword>
<organism evidence="2 3">
    <name type="scientific">Caenorhabditis japonica</name>
    <dbReference type="NCBI Taxonomy" id="281687"/>
    <lineage>
        <taxon>Eukaryota</taxon>
        <taxon>Metazoa</taxon>
        <taxon>Ecdysozoa</taxon>
        <taxon>Nematoda</taxon>
        <taxon>Chromadorea</taxon>
        <taxon>Rhabditida</taxon>
        <taxon>Rhabditina</taxon>
        <taxon>Rhabditomorpha</taxon>
        <taxon>Rhabditoidea</taxon>
        <taxon>Rhabditidae</taxon>
        <taxon>Peloderinae</taxon>
        <taxon>Caenorhabditis</taxon>
    </lineage>
</organism>
<evidence type="ECO:0000313" key="2">
    <source>
        <dbReference type="EnsemblMetazoa" id="CJA17774.1"/>
    </source>
</evidence>